<protein>
    <recommendedName>
        <fullName evidence="3">MSP domain-containing protein</fullName>
    </recommendedName>
</protein>
<sequence length="166" mass="18665">YNFQLAVNKSQIILCSTNPNALNLHTCRGENIVNFTYFAFIKDAAVAPPTKKVIAPKLPVKIKKTPLLFQGESQELQCEIVNISEQRVIITVGSCSSPLFELVKPTVHKFYIDPQYSVRLSIRCRMENAPRESNEKELSATLILNCALESDRSNKQKISIPMKAIL</sequence>
<dbReference type="EMBL" id="CABIJS010000003">
    <property type="protein sequence ID" value="VUZ38618.1"/>
    <property type="molecule type" value="Genomic_DNA"/>
</dbReference>
<organism evidence="1 2">
    <name type="scientific">Hymenolepis diminuta</name>
    <name type="common">Rat tapeworm</name>
    <dbReference type="NCBI Taxonomy" id="6216"/>
    <lineage>
        <taxon>Eukaryota</taxon>
        <taxon>Metazoa</taxon>
        <taxon>Spiralia</taxon>
        <taxon>Lophotrochozoa</taxon>
        <taxon>Platyhelminthes</taxon>
        <taxon>Cestoda</taxon>
        <taxon>Eucestoda</taxon>
        <taxon>Cyclophyllidea</taxon>
        <taxon>Hymenolepididae</taxon>
        <taxon>Hymenolepis</taxon>
    </lineage>
</organism>
<reference evidence="1 2" key="1">
    <citation type="submission" date="2019-07" db="EMBL/GenBank/DDBJ databases">
        <authorList>
            <person name="Jastrzebski P J."/>
            <person name="Paukszto L."/>
            <person name="Jastrzebski P J."/>
        </authorList>
    </citation>
    <scope>NUCLEOTIDE SEQUENCE [LARGE SCALE GENOMIC DNA]</scope>
    <source>
        <strain evidence="1 2">WMS-il1</strain>
    </source>
</reference>
<evidence type="ECO:0000313" key="1">
    <source>
        <dbReference type="EMBL" id="VUZ38618.1"/>
    </source>
</evidence>
<proteinExistence type="predicted"/>
<evidence type="ECO:0008006" key="3">
    <source>
        <dbReference type="Google" id="ProtNLM"/>
    </source>
</evidence>
<keyword evidence="2" id="KW-1185">Reference proteome</keyword>
<feature type="non-terminal residue" evidence="1">
    <location>
        <position position="1"/>
    </location>
</feature>
<dbReference type="Proteomes" id="UP000321570">
    <property type="component" value="Unassembled WGS sequence"/>
</dbReference>
<dbReference type="AlphaFoldDB" id="A0A564XVM1"/>
<evidence type="ECO:0000313" key="2">
    <source>
        <dbReference type="Proteomes" id="UP000321570"/>
    </source>
</evidence>
<accession>A0A564XVM1</accession>
<gene>
    <name evidence="1" type="ORF">WMSIL1_LOCUS76</name>
</gene>
<name>A0A564XVM1_HYMDI</name>